<keyword evidence="7" id="KW-0645">Protease</keyword>
<dbReference type="PANTHER" id="PTHR43390:SF1">
    <property type="entry name" value="CHLOROPLAST PROCESSING PEPTIDASE"/>
    <property type="match status" value="1"/>
</dbReference>
<sequence>MGDEPGGGLGGFLKEVTIVVVGALIASTLLRLLLVQVFSIPSRSMESTLNVGDRVAVQKVQPFQRGDVVVFRDDLEWLGNPDTFGQEPWQDVLVFIGLMPDASANHLVKRVIGVEGDHVVCCDADNRITVNGVALDETAYLYSEPGGLQDQPSTFPFDLVVPVGRIFVLGDHRSASADSRCHLDERMLGTDHLGGFPSVESVVGAAAFTLFPFDRWRGYSTPEAFAALPAASAPAPAAPVVTVGGDKNTC</sequence>
<keyword evidence="7" id="KW-1133">Transmembrane helix</keyword>
<dbReference type="GO" id="GO:0004252">
    <property type="term" value="F:serine-type endopeptidase activity"/>
    <property type="evidence" value="ECO:0007669"/>
    <property type="project" value="InterPro"/>
</dbReference>
<dbReference type="PANTHER" id="PTHR43390">
    <property type="entry name" value="SIGNAL PEPTIDASE I"/>
    <property type="match status" value="1"/>
</dbReference>
<evidence type="ECO:0000256" key="5">
    <source>
        <dbReference type="ARBA" id="ARBA00022801"/>
    </source>
</evidence>
<keyword evidence="10" id="KW-1185">Reference proteome</keyword>
<dbReference type="Pfam" id="PF10502">
    <property type="entry name" value="Peptidase_S26"/>
    <property type="match status" value="1"/>
</dbReference>
<dbReference type="InterPro" id="IPR036286">
    <property type="entry name" value="LexA/Signal_pep-like_sf"/>
</dbReference>
<dbReference type="NCBIfam" id="TIGR02227">
    <property type="entry name" value="sigpep_I_bact"/>
    <property type="match status" value="1"/>
</dbReference>
<dbReference type="AlphaFoldDB" id="A0A4Q9KD12"/>
<dbReference type="EC" id="3.4.21.89" evidence="4 7"/>
<dbReference type="GO" id="GO:0005886">
    <property type="term" value="C:plasma membrane"/>
    <property type="evidence" value="ECO:0007669"/>
    <property type="project" value="UniProtKB-SubCell"/>
</dbReference>
<evidence type="ECO:0000313" key="9">
    <source>
        <dbReference type="EMBL" id="TBT84341.1"/>
    </source>
</evidence>
<dbReference type="PRINTS" id="PR00727">
    <property type="entry name" value="LEADERPTASE"/>
</dbReference>
<comment type="subcellular location">
    <subcellularLocation>
        <location evidence="2">Cell membrane</location>
        <topology evidence="2">Single-pass type II membrane protein</topology>
    </subcellularLocation>
    <subcellularLocation>
        <location evidence="7">Membrane</location>
        <topology evidence="7">Single-pass type II membrane protein</topology>
    </subcellularLocation>
</comment>
<evidence type="ECO:0000313" key="10">
    <source>
        <dbReference type="Proteomes" id="UP000292373"/>
    </source>
</evidence>
<reference evidence="9 10" key="1">
    <citation type="submission" date="2019-01" db="EMBL/GenBank/DDBJ databases">
        <title>Lactibacter flavus gen. nov., sp. nov., a novel bacterium of the family Propionibacteriaceae isolated from raw milk and dairy products.</title>
        <authorList>
            <person name="Huptas C."/>
            <person name="Wenning M."/>
            <person name="Breitenwieser F."/>
            <person name="Doll E."/>
            <person name="Von Neubeck M."/>
            <person name="Busse H.-J."/>
            <person name="Scherer S."/>
        </authorList>
    </citation>
    <scope>NUCLEOTIDE SEQUENCE [LARGE SCALE GENOMIC DNA]</scope>
    <source>
        <strain evidence="9 10">KCTC 33808</strain>
    </source>
</reference>
<dbReference type="RefSeq" id="WP_131168270.1">
    <property type="nucleotide sequence ID" value="NZ_CANLBI010000008.1"/>
</dbReference>
<dbReference type="EMBL" id="SDMQ01000008">
    <property type="protein sequence ID" value="TBT84341.1"/>
    <property type="molecule type" value="Genomic_DNA"/>
</dbReference>
<dbReference type="SUPFAM" id="SSF51306">
    <property type="entry name" value="LexA/Signal peptidase"/>
    <property type="match status" value="1"/>
</dbReference>
<comment type="caution">
    <text evidence="9">The sequence shown here is derived from an EMBL/GenBank/DDBJ whole genome shotgun (WGS) entry which is preliminary data.</text>
</comment>
<evidence type="ECO:0000256" key="2">
    <source>
        <dbReference type="ARBA" id="ARBA00004401"/>
    </source>
</evidence>
<comment type="similarity">
    <text evidence="3 7">Belongs to the peptidase S26 family.</text>
</comment>
<evidence type="ECO:0000259" key="8">
    <source>
        <dbReference type="Pfam" id="PF10502"/>
    </source>
</evidence>
<feature type="domain" description="Peptidase S26" evidence="8">
    <location>
        <begin position="15"/>
        <end position="210"/>
    </location>
</feature>
<dbReference type="Gene3D" id="2.10.109.10">
    <property type="entry name" value="Umud Fragment, subunit A"/>
    <property type="match status" value="1"/>
</dbReference>
<keyword evidence="5 7" id="KW-0378">Hydrolase</keyword>
<comment type="catalytic activity">
    <reaction evidence="1 7">
        <text>Cleavage of hydrophobic, N-terminal signal or leader sequences from secreted and periplasmic proteins.</text>
        <dbReference type="EC" id="3.4.21.89"/>
    </reaction>
</comment>
<dbReference type="InterPro" id="IPR000223">
    <property type="entry name" value="Pept_S26A_signal_pept_1"/>
</dbReference>
<dbReference type="InterPro" id="IPR019533">
    <property type="entry name" value="Peptidase_S26"/>
</dbReference>
<keyword evidence="7" id="KW-0472">Membrane</keyword>
<keyword evidence="7" id="KW-0812">Transmembrane</keyword>
<feature type="transmembrane region" description="Helical" evidence="7">
    <location>
        <begin position="12"/>
        <end position="34"/>
    </location>
</feature>
<dbReference type="OrthoDB" id="9815782at2"/>
<feature type="active site" evidence="6">
    <location>
        <position position="109"/>
    </location>
</feature>
<evidence type="ECO:0000256" key="6">
    <source>
        <dbReference type="PIRSR" id="PIRSR600223-1"/>
    </source>
</evidence>
<dbReference type="CDD" id="cd06530">
    <property type="entry name" value="S26_SPase_I"/>
    <property type="match status" value="1"/>
</dbReference>
<evidence type="ECO:0000256" key="7">
    <source>
        <dbReference type="RuleBase" id="RU362042"/>
    </source>
</evidence>
<dbReference type="InterPro" id="IPR019758">
    <property type="entry name" value="Pept_S26A_signal_pept_1_CS"/>
</dbReference>
<dbReference type="PROSITE" id="PS00761">
    <property type="entry name" value="SPASE_I_3"/>
    <property type="match status" value="1"/>
</dbReference>
<evidence type="ECO:0000256" key="1">
    <source>
        <dbReference type="ARBA" id="ARBA00000677"/>
    </source>
</evidence>
<dbReference type="Proteomes" id="UP000292373">
    <property type="component" value="Unassembled WGS sequence"/>
</dbReference>
<organism evidence="9 10">
    <name type="scientific">Propioniciclava sinopodophylli</name>
    <dbReference type="NCBI Taxonomy" id="1837344"/>
    <lineage>
        <taxon>Bacteria</taxon>
        <taxon>Bacillati</taxon>
        <taxon>Actinomycetota</taxon>
        <taxon>Actinomycetes</taxon>
        <taxon>Propionibacteriales</taxon>
        <taxon>Propionibacteriaceae</taxon>
        <taxon>Propioniciclava</taxon>
    </lineage>
</organism>
<feature type="active site" evidence="6">
    <location>
        <position position="44"/>
    </location>
</feature>
<dbReference type="GO" id="GO:0006465">
    <property type="term" value="P:signal peptide processing"/>
    <property type="evidence" value="ECO:0007669"/>
    <property type="project" value="InterPro"/>
</dbReference>
<name>A0A4Q9KD12_9ACTN</name>
<dbReference type="GO" id="GO:0009003">
    <property type="term" value="F:signal peptidase activity"/>
    <property type="evidence" value="ECO:0007669"/>
    <property type="project" value="UniProtKB-EC"/>
</dbReference>
<evidence type="ECO:0000256" key="4">
    <source>
        <dbReference type="ARBA" id="ARBA00013208"/>
    </source>
</evidence>
<evidence type="ECO:0000256" key="3">
    <source>
        <dbReference type="ARBA" id="ARBA00009370"/>
    </source>
</evidence>
<gene>
    <name evidence="9" type="primary">lepB</name>
    <name evidence="9" type="ORF">ET989_09360</name>
</gene>
<proteinExistence type="inferred from homology"/>
<protein>
    <recommendedName>
        <fullName evidence="4 7">Signal peptidase I</fullName>
        <ecNumber evidence="4 7">3.4.21.89</ecNumber>
    </recommendedName>
</protein>
<accession>A0A4Q9KD12</accession>